<feature type="transmembrane region" description="Helical" evidence="1">
    <location>
        <begin position="324"/>
        <end position="342"/>
    </location>
</feature>
<keyword evidence="3" id="KW-1185">Reference proteome</keyword>
<accession>K9Y0U3</accession>
<feature type="transmembrane region" description="Helical" evidence="1">
    <location>
        <begin position="363"/>
        <end position="382"/>
    </location>
</feature>
<dbReference type="OrthoDB" id="9787346at2"/>
<keyword evidence="1" id="KW-0812">Transmembrane</keyword>
<keyword evidence="1" id="KW-1133">Transmembrane helix</keyword>
<dbReference type="Proteomes" id="UP000010473">
    <property type="component" value="Plasmid pSTA7437.03"/>
</dbReference>
<feature type="transmembrane region" description="Helical" evidence="1">
    <location>
        <begin position="296"/>
        <end position="318"/>
    </location>
</feature>
<dbReference type="AlphaFoldDB" id="K9Y0U3"/>
<dbReference type="EMBL" id="CP003656">
    <property type="protein sequence ID" value="AFZ38363.1"/>
    <property type="molecule type" value="Genomic_DNA"/>
</dbReference>
<gene>
    <name evidence="2" type="ordered locus">Sta7437_4938</name>
</gene>
<evidence type="ECO:0000313" key="3">
    <source>
        <dbReference type="Proteomes" id="UP000010473"/>
    </source>
</evidence>
<reference evidence="3" key="1">
    <citation type="journal article" date="2013" name="Proc. Natl. Acad. Sci. U.S.A.">
        <title>Improving the coverage of the cyanobacterial phylum using diversity-driven genome sequencing.</title>
        <authorList>
            <person name="Shih P.M."/>
            <person name="Wu D."/>
            <person name="Latifi A."/>
            <person name="Axen S.D."/>
            <person name="Fewer D.P."/>
            <person name="Talla E."/>
            <person name="Calteau A."/>
            <person name="Cai F."/>
            <person name="Tandeau de Marsac N."/>
            <person name="Rippka R."/>
            <person name="Herdman M."/>
            <person name="Sivonen K."/>
            <person name="Coursin T."/>
            <person name="Laurent T."/>
            <person name="Goodwin L."/>
            <person name="Nolan M."/>
            <person name="Davenport K.W."/>
            <person name="Han C.S."/>
            <person name="Rubin E.M."/>
            <person name="Eisen J.A."/>
            <person name="Woyke T."/>
            <person name="Gugger M."/>
            <person name="Kerfeld C.A."/>
        </authorList>
    </citation>
    <scope>NUCLEOTIDE SEQUENCE [LARGE SCALE GENOMIC DNA]</scope>
    <source>
        <strain evidence="3">ATCC 29371 / PCC 7437</strain>
        <plasmid evidence="3">Plasmid pSTA7437.03</plasmid>
    </source>
</reference>
<dbReference type="KEGG" id="scs:Sta7437_4938"/>
<sequence length="384" mass="40481">MKKTWLWAVLPLVALVTSIGIFLSTNPLSPLGISAPPLENLTVERTVLADRGISLLVRAEGSEPMQIAQVQVDGSYWTFTQKPSGALPRLSTAWIDLPYPWVENETHHLNLITNTGISFEHTIDVAVATPQFSLSRLWGFTLLGLYVGVVPVGLGMLFYPSLKSLGGEGMKFILALTLGMLAFLLVDTIEEGLELARGAANAFSGSILVWAIAAISFLTILTIGRSRGKAPEGQSLSTYLSFSIGIHNLGEGLAIGTAFAVGEAALGSLLVVGFTLHNLTEGIGIAAPLVKSKPTFITFLGLTALAGLPAVLGTWLGVFAFSPHWAAIFMGIGVGAILQVIVEVGSYLARTASKIGGTWLSKISLAGFSAGLIVMYGTALLVNF</sequence>
<name>K9Y0U3_STAC7</name>
<dbReference type="RefSeq" id="WP_015195739.1">
    <property type="nucleotide sequence ID" value="NC_019750.1"/>
</dbReference>
<dbReference type="HOGENOM" id="CLU_659899_0_0_3"/>
<keyword evidence="2" id="KW-0614">Plasmid</keyword>
<feature type="transmembrane region" description="Helical" evidence="1">
    <location>
        <begin position="172"/>
        <end position="189"/>
    </location>
</feature>
<geneLocation type="plasmid" evidence="2 3">
    <name>pSTA7437.03</name>
</geneLocation>
<feature type="transmembrane region" description="Helical" evidence="1">
    <location>
        <begin position="137"/>
        <end position="160"/>
    </location>
</feature>
<keyword evidence="1" id="KW-0472">Membrane</keyword>
<organism evidence="2 3">
    <name type="scientific">Stanieria cyanosphaera (strain ATCC 29371 / PCC 7437)</name>
    <dbReference type="NCBI Taxonomy" id="111780"/>
    <lineage>
        <taxon>Bacteria</taxon>
        <taxon>Bacillati</taxon>
        <taxon>Cyanobacteriota</taxon>
        <taxon>Cyanophyceae</taxon>
        <taxon>Pleurocapsales</taxon>
        <taxon>Dermocarpellaceae</taxon>
        <taxon>Stanieria</taxon>
    </lineage>
</organism>
<feature type="transmembrane region" description="Helical" evidence="1">
    <location>
        <begin position="201"/>
        <end position="224"/>
    </location>
</feature>
<proteinExistence type="predicted"/>
<protein>
    <submittedName>
        <fullName evidence="2">Metal cation transporter</fullName>
    </submittedName>
</protein>
<evidence type="ECO:0000256" key="1">
    <source>
        <dbReference type="SAM" id="Phobius"/>
    </source>
</evidence>
<dbReference type="PATRIC" id="fig|111780.3.peg.5110"/>
<evidence type="ECO:0000313" key="2">
    <source>
        <dbReference type="EMBL" id="AFZ38363.1"/>
    </source>
</evidence>